<dbReference type="Gene3D" id="3.40.50.1820">
    <property type="entry name" value="alpha/beta hydrolase"/>
    <property type="match status" value="1"/>
</dbReference>
<dbReference type="RefSeq" id="WP_155439734.1">
    <property type="nucleotide sequence ID" value="NZ_WNLA01000009.1"/>
</dbReference>
<dbReference type="CDD" id="cd02619">
    <property type="entry name" value="Peptidase_C1"/>
    <property type="match status" value="1"/>
</dbReference>
<evidence type="ECO:0000313" key="1">
    <source>
        <dbReference type="EMBL" id="MTW03358.1"/>
    </source>
</evidence>
<dbReference type="OrthoDB" id="1491023at2"/>
<gene>
    <name evidence="1" type="ORF">GM668_14825</name>
</gene>
<dbReference type="InterPro" id="IPR038765">
    <property type="entry name" value="Papain-like_cys_pep_sf"/>
</dbReference>
<dbReference type="EMBL" id="WNLA01000009">
    <property type="protein sequence ID" value="MTW03358.1"/>
    <property type="molecule type" value="Genomic_DNA"/>
</dbReference>
<dbReference type="AlphaFoldDB" id="A0A6L6Q296"/>
<keyword evidence="2" id="KW-1185">Reference proteome</keyword>
<evidence type="ECO:0000313" key="2">
    <source>
        <dbReference type="Proteomes" id="UP000484015"/>
    </source>
</evidence>
<dbReference type="SUPFAM" id="SSF54001">
    <property type="entry name" value="Cysteine proteinases"/>
    <property type="match status" value="1"/>
</dbReference>
<comment type="caution">
    <text evidence="1">The sequence shown here is derived from an EMBL/GenBank/DDBJ whole genome shotgun (WGS) entry which is preliminary data.</text>
</comment>
<dbReference type="Gene3D" id="3.90.70.10">
    <property type="entry name" value="Cysteine proteinases"/>
    <property type="match status" value="1"/>
</dbReference>
<accession>A0A6L6Q296</accession>
<sequence>MPATTAALQGGKLIALDARPDRIDLRDLPYRAPMGNLPPRIPTDTQLHDHLPAYTEAGLILDQGQDGACTGFGLAAAVNYLLWRQSGMAMRKQDRVSPRMLYTLARYYDEWPDENYEGSSCRGALKGWQKHGVCAEMLWRDKSLGPDSEDWARDAVQRPLGVYYRIEKQSVVDMQSAICLSGAIYVSAKVHGGWTTIPRNAAPPDSHAQLPRIAYNPEQPDIIGGHAFALVGYNDYGFIVQNSWGKSWGAGGFAVLTYQDWIANGTDAWVVGLGVPLAQGSASTVHVGPQACPPNQARPMGVVATAALQSPRAAFTREDAYQHTLVTGNNGVLLNRMPHLPSADRNADVVVVERPAAWLQQQPAHARKVMLYFHGGLGSEASSIARIQAMAPWFLDNGVYPIFVTWKSGWLDVINDMIADKARELFGTQRVRGLGDWFDDARDRGIEVLAREVLVRSMWSEMKQNVQASADGLGTGITVLADKLAALRTQLGSDVPIHLVGHSAGALIAGRLLSAFRTGKHKQSAASCTLYAPACTVSFALEHYVKAIDHGVLPRAAFDIHTLSDPLELDDSVGPYRKSLLYLVSRSLEDLHKTPVLGLASVYDGSRANGEFWHQQTVRDVRAWQKFFWQDTPAIPQGITGGDGLPAACRLHILKEPDVRTSSMAGGRSVKSTHGAFDNCAAIVSATLLRILGADRLPQPQVDLSAF</sequence>
<proteinExistence type="predicted"/>
<name>A0A6L6Q296_9BURK</name>
<organism evidence="1 2">
    <name type="scientific">Pseudoduganella ginsengisoli</name>
    <dbReference type="NCBI Taxonomy" id="1462440"/>
    <lineage>
        <taxon>Bacteria</taxon>
        <taxon>Pseudomonadati</taxon>
        <taxon>Pseudomonadota</taxon>
        <taxon>Betaproteobacteria</taxon>
        <taxon>Burkholderiales</taxon>
        <taxon>Oxalobacteraceae</taxon>
        <taxon>Telluria group</taxon>
        <taxon>Pseudoduganella</taxon>
    </lineage>
</organism>
<dbReference type="SUPFAM" id="SSF53474">
    <property type="entry name" value="alpha/beta-Hydrolases"/>
    <property type="match status" value="1"/>
</dbReference>
<dbReference type="InterPro" id="IPR029058">
    <property type="entry name" value="AB_hydrolase_fold"/>
</dbReference>
<reference evidence="1 2" key="1">
    <citation type="submission" date="2019-11" db="EMBL/GenBank/DDBJ databases">
        <title>Type strains purchased from KCTC, JCM and DSMZ.</title>
        <authorList>
            <person name="Lu H."/>
        </authorList>
    </citation>
    <scope>NUCLEOTIDE SEQUENCE [LARGE SCALE GENOMIC DNA]</scope>
    <source>
        <strain evidence="1 2">KCTC 42409</strain>
    </source>
</reference>
<dbReference type="Proteomes" id="UP000484015">
    <property type="component" value="Unassembled WGS sequence"/>
</dbReference>
<protein>
    <submittedName>
        <fullName evidence="1">Peptidase C1</fullName>
    </submittedName>
</protein>